<dbReference type="EMBL" id="MAVT02001891">
    <property type="protein sequence ID" value="POS69949.1"/>
    <property type="molecule type" value="Genomic_DNA"/>
</dbReference>
<dbReference type="Pfam" id="PF18378">
    <property type="entry name" value="Nup188_C"/>
    <property type="match status" value="1"/>
</dbReference>
<evidence type="ECO:0000313" key="14">
    <source>
        <dbReference type="EMBL" id="POS69949.1"/>
    </source>
</evidence>
<organism evidence="14 15">
    <name type="scientific">Diaporthe helianthi</name>
    <dbReference type="NCBI Taxonomy" id="158607"/>
    <lineage>
        <taxon>Eukaryota</taxon>
        <taxon>Fungi</taxon>
        <taxon>Dikarya</taxon>
        <taxon>Ascomycota</taxon>
        <taxon>Pezizomycotina</taxon>
        <taxon>Sordariomycetes</taxon>
        <taxon>Sordariomycetidae</taxon>
        <taxon>Diaporthales</taxon>
        <taxon>Diaporthaceae</taxon>
        <taxon>Diaporthe</taxon>
    </lineage>
</organism>
<dbReference type="InterPro" id="IPR044840">
    <property type="entry name" value="Nup188"/>
</dbReference>
<comment type="subcellular location">
    <subcellularLocation>
        <location evidence="1">Nucleus</location>
        <location evidence="1">Nuclear pore complex</location>
    </subcellularLocation>
</comment>
<keyword evidence="2" id="KW-0813">Transport</keyword>
<dbReference type="InterPro" id="IPR018864">
    <property type="entry name" value="Nucleoporin_Nup188_N"/>
</dbReference>
<dbReference type="InterPro" id="IPR041634">
    <property type="entry name" value="Nup188_C"/>
</dbReference>
<name>A0A2P5HI67_DIAHE</name>
<evidence type="ECO:0000256" key="6">
    <source>
        <dbReference type="ARBA" id="ARBA00023132"/>
    </source>
</evidence>
<dbReference type="PANTHER" id="PTHR31431">
    <property type="entry name" value="NUCLEOPORIN NUP188 HOMOLOG"/>
    <property type="match status" value="1"/>
</dbReference>
<evidence type="ECO:0000259" key="13">
    <source>
        <dbReference type="Pfam" id="PF21093"/>
    </source>
</evidence>
<protein>
    <recommendedName>
        <fullName evidence="9">Nucleoporin NUP188</fullName>
    </recommendedName>
</protein>
<dbReference type="GO" id="GO:0017056">
    <property type="term" value="F:structural constituent of nuclear pore"/>
    <property type="evidence" value="ECO:0007669"/>
    <property type="project" value="InterPro"/>
</dbReference>
<comment type="similarity">
    <text evidence="8">Belongs to the Nup188 family.</text>
</comment>
<keyword evidence="4" id="KW-0653">Protein transport</keyword>
<dbReference type="STRING" id="158607.A0A2P5HI67"/>
<reference evidence="14" key="1">
    <citation type="submission" date="2017-09" db="EMBL/GenBank/DDBJ databases">
        <title>Polyketide synthases of a Diaporthe helianthi virulent isolate.</title>
        <authorList>
            <person name="Baroncelli R."/>
        </authorList>
    </citation>
    <scope>NUCLEOTIDE SEQUENCE [LARGE SCALE GENOMIC DNA]</scope>
    <source>
        <strain evidence="14">7/96</strain>
    </source>
</reference>
<keyword evidence="5" id="KW-0811">Translocation</keyword>
<evidence type="ECO:0000256" key="2">
    <source>
        <dbReference type="ARBA" id="ARBA00022448"/>
    </source>
</evidence>
<dbReference type="Proteomes" id="UP000094444">
    <property type="component" value="Unassembled WGS sequence"/>
</dbReference>
<dbReference type="Pfam" id="PF21093">
    <property type="entry name" value="Nup188_N-subdom_III"/>
    <property type="match status" value="1"/>
</dbReference>
<accession>A0A2P5HI67</accession>
<dbReference type="PANTHER" id="PTHR31431:SF1">
    <property type="entry name" value="NUCLEOPORIN NUP188"/>
    <property type="match status" value="1"/>
</dbReference>
<dbReference type="Gene3D" id="1.25.10.70">
    <property type="match status" value="1"/>
</dbReference>
<dbReference type="OrthoDB" id="102511at2759"/>
<dbReference type="Pfam" id="PF10487">
    <property type="entry name" value="Nup188_N"/>
    <property type="match status" value="1"/>
</dbReference>
<keyword evidence="15" id="KW-1185">Reference proteome</keyword>
<evidence type="ECO:0000256" key="7">
    <source>
        <dbReference type="ARBA" id="ARBA00023242"/>
    </source>
</evidence>
<dbReference type="FunCoup" id="A0A2P5HI67">
    <property type="interactions" value="123"/>
</dbReference>
<dbReference type="GO" id="GO:0006405">
    <property type="term" value="P:RNA export from nucleus"/>
    <property type="evidence" value="ECO:0007669"/>
    <property type="project" value="TreeGrafter"/>
</dbReference>
<evidence type="ECO:0000256" key="1">
    <source>
        <dbReference type="ARBA" id="ARBA00004567"/>
    </source>
</evidence>
<keyword evidence="6" id="KW-0906">Nuclear pore complex</keyword>
<evidence type="ECO:0000256" key="8">
    <source>
        <dbReference type="ARBA" id="ARBA00038387"/>
    </source>
</evidence>
<gene>
    <name evidence="14" type="ORF">DHEL01_v211656</name>
</gene>
<keyword evidence="7" id="KW-0539">Nucleus</keyword>
<proteinExistence type="inferred from homology"/>
<feature type="compositionally biased region" description="Basic and acidic residues" evidence="10">
    <location>
        <begin position="445"/>
        <end position="458"/>
    </location>
</feature>
<evidence type="ECO:0000256" key="3">
    <source>
        <dbReference type="ARBA" id="ARBA00022816"/>
    </source>
</evidence>
<dbReference type="InParanoid" id="A0A2P5HI67"/>
<dbReference type="Pfam" id="PF21094">
    <property type="entry name" value="Nup188_SH3-like"/>
    <property type="match status" value="1"/>
</dbReference>
<evidence type="ECO:0000256" key="4">
    <source>
        <dbReference type="ARBA" id="ARBA00022927"/>
    </source>
</evidence>
<evidence type="ECO:0000259" key="11">
    <source>
        <dbReference type="Pfam" id="PF10487"/>
    </source>
</evidence>
<comment type="caution">
    <text evidence="14">The sequence shown here is derived from an EMBL/GenBank/DDBJ whole genome shotgun (WGS) entry which is preliminary data.</text>
</comment>
<evidence type="ECO:0000256" key="10">
    <source>
        <dbReference type="SAM" id="MobiDB-lite"/>
    </source>
</evidence>
<dbReference type="GO" id="GO:0051028">
    <property type="term" value="P:mRNA transport"/>
    <property type="evidence" value="ECO:0007669"/>
    <property type="project" value="UniProtKB-KW"/>
</dbReference>
<feature type="domain" description="Nucleoporin Nup188 N-terminal" evidence="11">
    <location>
        <begin position="283"/>
        <end position="422"/>
    </location>
</feature>
<feature type="region of interest" description="Disordered" evidence="10">
    <location>
        <begin position="444"/>
        <end position="464"/>
    </location>
</feature>
<dbReference type="InterPro" id="IPR048883">
    <property type="entry name" value="Nup188_N-subdom_III"/>
</dbReference>
<evidence type="ECO:0000259" key="12">
    <source>
        <dbReference type="Pfam" id="PF18378"/>
    </source>
</evidence>
<feature type="domain" description="Nucleoporin Nup188 N-terminal subdomain III" evidence="13">
    <location>
        <begin position="777"/>
        <end position="1161"/>
    </location>
</feature>
<evidence type="ECO:0000313" key="15">
    <source>
        <dbReference type="Proteomes" id="UP000094444"/>
    </source>
</evidence>
<evidence type="ECO:0000256" key="5">
    <source>
        <dbReference type="ARBA" id="ARBA00023010"/>
    </source>
</evidence>
<dbReference type="GO" id="GO:0006606">
    <property type="term" value="P:protein import into nucleus"/>
    <property type="evidence" value="ECO:0007669"/>
    <property type="project" value="TreeGrafter"/>
</dbReference>
<keyword evidence="3" id="KW-0509">mRNA transport</keyword>
<evidence type="ECO:0000256" key="9">
    <source>
        <dbReference type="ARBA" id="ARBA00040174"/>
    </source>
</evidence>
<dbReference type="GO" id="GO:0044611">
    <property type="term" value="C:nuclear pore inner ring"/>
    <property type="evidence" value="ECO:0007669"/>
    <property type="project" value="TreeGrafter"/>
</dbReference>
<feature type="domain" description="Nuclear pore protein Nup188 C-terminal" evidence="12">
    <location>
        <begin position="1465"/>
        <end position="1846"/>
    </location>
</feature>
<sequence>MASPPNGVYFPSLDECLKGDKLVLSWRLVASALQDASTDRLTSQRVKDFLQDRYVTGLVRSPSKAFEKPTPQSKSEFETKTAAIHVTPSPNEKYDIKAIKEDSLWLSSSVGVNEVAALRIAVIEFQGRPQSHLAGPFSTQDIINLHQAVGADGTQANTLLAFVNAADTVDADAIWSDFNTQAGRRRRLLDLYMSERRYLMAFVDGVLSLTLNEPLPGTDAAKADLSAQVLTAVFGQRQLGDLRRDTRSLEKLVSAYLDLVPECLEGPDTRVRAVLKDVNIPPEELELVWARMSLTETLHLLASIFRIIDLFPTFLSADIVSRWFRFADAYSFLDQLQATDELTAEVAQPIKHLTCVISMRILNLARAVMFLDGEIALHANEDAYITSDSTLKEIHESIINAANASLLTAGPVIFSWALILQRMLRSHHERLELRDLQQNRQAQEGFERELDHVEERPGVGRRSSAGSVVSMETQSYDQFLNTSFASNSLQWDLQEVEHLAGAVTAGGQLYDFMTDIALSMGCAQNAAFHPSLGSRARFVLLDFLRISFPVTGYISEPVTALLAVLSAGQGYWDIPSRKSISPSEDVLAVALDDPLILQFYLLQALQRYPYEFLPFTSLCKILSTCLAEDDRSGLILKSLLKTPTLTLPLPEPYWQFTADEEELGKLELTHDFPLFAVSPNRKRLIGEEEPFCIPARTYGNLASDTGHIAQIQFEHSTIALLGKRLEANLAPDSYELALGPLQADELAETISLLATAVRCENLKASAGNSLTTVDGEAGLAILQEASRALPRTKDIVSVICDTLDSYVDGELANLEASHIRVMTCCLQFLDSILGICPGRVWSYMNRCDLLISDSRAGRLSRITGTLDLVDERFEFLSTVVKFFSDLVENGTKGTVQKKVGSKISGRSAPKENPWVGTSDKVMTQVYLSIAHTAIDILENSLTWRFSSEIQRSILIGDLIPVMDNVVTYSFGVCPSNKPNTLTAFLEPAARHIVEGFLSSSSSSLRFQPLLSSMLVALGMPESSLYPRRAEIISKRQLVVLDFVTTLVRVATLFDKPTVVIEDQILKCSSLLARLCATDASYRNSVLSLLGAVAERLGREDAEAPSLLGYLGSHISRSFLQTISQLDKPFERPAPSRTTWKFFSTIMRNGQHWMANCLLTGKTPREALGSEGKLSKLAPDSILITALTRLRSIRTLPTSETLAILDLLTSAHNFWQWTVFASQEDIDCLAELRAYVRQLKAASVTARVNPKQACDEARIAAYIAEALAMHLYHLRKTGREQDFAQALVNDIDYYLREGVTVAGYNSSLHANFSKNFSKQYPGFSLEGFQRTPLTPRELGDQYYYALDIADEMLRFDPGWAGPRERNGFRHEMAAANLNLSLVDAQIALFHAWEFLLLELSSCLLPKGQLITKQMMQVTDQCLVSNQGNQGPERIFQRITQSRANLAMVLVQHLTDASLGAKDISELLETIWSTLNSIDNPFTPDQIQYWRTMMRMLYVVLRGYRTSPAAEGVEVEAGATRKPRSASTKQATAIGIEDDRIVEVLQCVLNILHRVVAQGFRSLVALIHDPVVTVLPEDLALLTAILQACLCLPGIDQVSGQVLNIMVSEDVGQAATSLLSWADKLAVKGDPVYGELSILFLVQLSNVPVMAEQLASEGLLGQLSSASIATHIQRPNVSPFAENVGAQRCYDIWAKGILPLLLNVLSAPGLGPNVATEVACVLNQFPNLLQSSVDRIEAPGMSRTTARGQSQYVTLLGVSEVNSLALLTRVLAKYRSDFNREIPEISWDSAAVLENVDYWLSSRKVLRERLLPLGQREADWRTMKTAVEDVSLLEQKVVSLLEAVKEVLGEDAE</sequence>